<dbReference type="GO" id="GO:0004519">
    <property type="term" value="F:endonuclease activity"/>
    <property type="evidence" value="ECO:0007669"/>
    <property type="project" value="UniProtKB-KW"/>
</dbReference>
<evidence type="ECO:0000313" key="3">
    <source>
        <dbReference type="EMBL" id="MCR8633465.1"/>
    </source>
</evidence>
<evidence type="ECO:0000259" key="2">
    <source>
        <dbReference type="Pfam" id="PF01844"/>
    </source>
</evidence>
<name>A0ABT1YN96_9BACL</name>
<dbReference type="Proteomes" id="UP001300012">
    <property type="component" value="Unassembled WGS sequence"/>
</dbReference>
<proteinExistence type="predicted"/>
<protein>
    <submittedName>
        <fullName evidence="3">HNH endonuclease</fullName>
    </submittedName>
</protein>
<keyword evidence="4" id="KW-1185">Reference proteome</keyword>
<comment type="caution">
    <text evidence="3">The sequence shown here is derived from an EMBL/GenBank/DDBJ whole genome shotgun (WGS) entry which is preliminary data.</text>
</comment>
<feature type="compositionally biased region" description="Basic and acidic residues" evidence="1">
    <location>
        <begin position="8"/>
        <end position="18"/>
    </location>
</feature>
<feature type="compositionally biased region" description="Basic and acidic residues" evidence="1">
    <location>
        <begin position="25"/>
        <end position="34"/>
    </location>
</feature>
<feature type="domain" description="HNH" evidence="2">
    <location>
        <begin position="68"/>
        <end position="107"/>
    </location>
</feature>
<sequence>MAHQTFWKPEKVVKEKKQWRSGTKSKKEVPEWKKSILSHHNSSPSRADRADFPRNVIEELIAESNGLCQCCGRLPAETTHHVRPRGRSGRGVKTNGMRLNWVCHDRIQTNEEELQYWMSEWERKYGANFYFDEQDWEEHYLKQTAANAAEQDKQQRVKRIEPIVDLLSAAAGRTLIAKEMRLLDGMDDKEMVIFAKLMQDVVGAALAVEKPLGYGHFND</sequence>
<dbReference type="RefSeq" id="WP_258215041.1">
    <property type="nucleotide sequence ID" value="NZ_JANQBD010000015.1"/>
</dbReference>
<dbReference type="Pfam" id="PF01844">
    <property type="entry name" value="HNH"/>
    <property type="match status" value="1"/>
</dbReference>
<keyword evidence="3" id="KW-0378">Hydrolase</keyword>
<organism evidence="3 4">
    <name type="scientific">Paenibacillus radicis</name>
    <name type="common">ex Xue et al. 2023</name>
    <dbReference type="NCBI Taxonomy" id="2972489"/>
    <lineage>
        <taxon>Bacteria</taxon>
        <taxon>Bacillati</taxon>
        <taxon>Bacillota</taxon>
        <taxon>Bacilli</taxon>
        <taxon>Bacillales</taxon>
        <taxon>Paenibacillaceae</taxon>
        <taxon>Paenibacillus</taxon>
    </lineage>
</organism>
<keyword evidence="3" id="KW-0255">Endonuclease</keyword>
<accession>A0ABT1YN96</accession>
<gene>
    <name evidence="3" type="ORF">NV381_19975</name>
</gene>
<reference evidence="3 4" key="1">
    <citation type="submission" date="2022-08" db="EMBL/GenBank/DDBJ databases">
        <title>Paenibacillus endoradicis sp. nov., Paenibacillus radicibacter sp. nov and Paenibacillus pararadicis sp. nov., three cold-adapted plant growth-promoting bacteria isolated from root of Larix gmelinii in Great Khingan.</title>
        <authorList>
            <person name="Xue H."/>
        </authorList>
    </citation>
    <scope>NUCLEOTIDE SEQUENCE [LARGE SCALE GENOMIC DNA]</scope>
    <source>
        <strain evidence="3 4">N5-1-1-5</strain>
    </source>
</reference>
<evidence type="ECO:0000256" key="1">
    <source>
        <dbReference type="SAM" id="MobiDB-lite"/>
    </source>
</evidence>
<keyword evidence="3" id="KW-0540">Nuclease</keyword>
<evidence type="ECO:0000313" key="4">
    <source>
        <dbReference type="Proteomes" id="UP001300012"/>
    </source>
</evidence>
<dbReference type="InterPro" id="IPR002711">
    <property type="entry name" value="HNH"/>
</dbReference>
<feature type="region of interest" description="Disordered" evidence="1">
    <location>
        <begin position="1"/>
        <end position="50"/>
    </location>
</feature>
<dbReference type="EMBL" id="JANQBD010000015">
    <property type="protein sequence ID" value="MCR8633465.1"/>
    <property type="molecule type" value="Genomic_DNA"/>
</dbReference>